<name>A0A9X0WL34_9GAMM</name>
<dbReference type="Pfam" id="PF14076">
    <property type="entry name" value="DUF4258"/>
    <property type="match status" value="1"/>
</dbReference>
<reference evidence="1 2" key="1">
    <citation type="journal article" date="2020" name="Microorganisms">
        <title>Osmotic Adaptation and Compatible Solute Biosynthesis of Phototrophic Bacteria as Revealed from Genome Analyses.</title>
        <authorList>
            <person name="Imhoff J.F."/>
            <person name="Rahn T."/>
            <person name="Kunzel S."/>
            <person name="Keller A."/>
            <person name="Neulinger S.C."/>
        </authorList>
    </citation>
    <scope>NUCLEOTIDE SEQUENCE [LARGE SCALE GENOMIC DNA]</scope>
    <source>
        <strain evidence="1 2">DSM 21303</strain>
    </source>
</reference>
<dbReference type="InterPro" id="IPR025354">
    <property type="entry name" value="DUF4258"/>
</dbReference>
<dbReference type="AlphaFoldDB" id="A0A9X0WL34"/>
<evidence type="ECO:0000313" key="1">
    <source>
        <dbReference type="EMBL" id="MBK1646598.1"/>
    </source>
</evidence>
<evidence type="ECO:0000313" key="2">
    <source>
        <dbReference type="Proteomes" id="UP001138802"/>
    </source>
</evidence>
<dbReference type="EMBL" id="NRSD01000028">
    <property type="protein sequence ID" value="MBK1646598.1"/>
    <property type="molecule type" value="Genomic_DNA"/>
</dbReference>
<sequence length="115" mass="13146">MRDCKIRPPFSLSCRRGADSLSRASEASGSGLAMDFILTDHANKRCLKRRIQVDWIRQALQHPARIESDAEDDSLVHVLYPVPERVFRILRVIYNETVDPVSIVTAYFDDEVTDL</sequence>
<evidence type="ECO:0008006" key="3">
    <source>
        <dbReference type="Google" id="ProtNLM"/>
    </source>
</evidence>
<organism evidence="1 2">
    <name type="scientific">Thiocapsa imhoffii</name>
    <dbReference type="NCBI Taxonomy" id="382777"/>
    <lineage>
        <taxon>Bacteria</taxon>
        <taxon>Pseudomonadati</taxon>
        <taxon>Pseudomonadota</taxon>
        <taxon>Gammaproteobacteria</taxon>
        <taxon>Chromatiales</taxon>
        <taxon>Chromatiaceae</taxon>
        <taxon>Thiocapsa</taxon>
    </lineage>
</organism>
<gene>
    <name evidence="1" type="ORF">CKO25_18515</name>
</gene>
<dbReference type="Proteomes" id="UP001138802">
    <property type="component" value="Unassembled WGS sequence"/>
</dbReference>
<keyword evidence="2" id="KW-1185">Reference proteome</keyword>
<accession>A0A9X0WL34</accession>
<protein>
    <recommendedName>
        <fullName evidence="3">DUF4258 domain-containing protein</fullName>
    </recommendedName>
</protein>
<proteinExistence type="predicted"/>
<comment type="caution">
    <text evidence="1">The sequence shown here is derived from an EMBL/GenBank/DDBJ whole genome shotgun (WGS) entry which is preliminary data.</text>
</comment>